<gene>
    <name evidence="1" type="ORF">SAMN04488090_4059</name>
</gene>
<protein>
    <recommendedName>
        <fullName evidence="3">UDP-N-acetylglucosamine:LPS N-acetylglucosamine transferase</fullName>
    </recommendedName>
</protein>
<dbReference type="EMBL" id="FNGS01000008">
    <property type="protein sequence ID" value="SDM69950.1"/>
    <property type="molecule type" value="Genomic_DNA"/>
</dbReference>
<evidence type="ECO:0008006" key="3">
    <source>
        <dbReference type="Google" id="ProtNLM"/>
    </source>
</evidence>
<dbReference type="GO" id="GO:0016757">
    <property type="term" value="F:glycosyltransferase activity"/>
    <property type="evidence" value="ECO:0007669"/>
    <property type="project" value="TreeGrafter"/>
</dbReference>
<dbReference type="AlphaFoldDB" id="A0A1G9VCZ6"/>
<keyword evidence="2" id="KW-1185">Reference proteome</keyword>
<proteinExistence type="predicted"/>
<dbReference type="Pfam" id="PF13528">
    <property type="entry name" value="Glyco_trans_1_3"/>
    <property type="match status" value="1"/>
</dbReference>
<dbReference type="PANTHER" id="PTHR21015">
    <property type="entry name" value="UDP-N-ACETYLGLUCOSAMINE--N-ACETYLMURAMYL-(PENTAPEPTIDE) PYROPHOSPHORYL-UNDECAPRENOL N-ACETYLGLUCOSAMINE TRANSFERASE 1"/>
    <property type="match status" value="1"/>
</dbReference>
<dbReference type="OrthoDB" id="9793805at2"/>
<evidence type="ECO:0000313" key="2">
    <source>
        <dbReference type="Proteomes" id="UP000198901"/>
    </source>
</evidence>
<dbReference type="Gene3D" id="3.40.50.2000">
    <property type="entry name" value="Glycogen Phosphorylase B"/>
    <property type="match status" value="1"/>
</dbReference>
<accession>A0A1G9VCZ6</accession>
<dbReference type="RefSeq" id="WP_093207296.1">
    <property type="nucleotide sequence ID" value="NZ_FNGS01000008.1"/>
</dbReference>
<dbReference type="PANTHER" id="PTHR21015:SF22">
    <property type="entry name" value="GLYCOSYLTRANSFERASE"/>
    <property type="match status" value="1"/>
</dbReference>
<sequence length="361" mass="41555">MRIFFFIQGEGRGHQTQAIALHDILVRAGHEVTGAIVGTTPGRGVPAMLSRHFRFPLTALPSPALQYSHRDKGLAVSKTFFRNARFIPRFWSQGAEADRIIAEHRPDLIINFYEMLCGIWQWRYRRPVPVLSVAHQFLLEHHAFSIRHTTGHFHRMALDNVSRLASVGTTLRLALSFYELPDDGTIRVVPPLLRPELKDLAVCDEGFLLAYMTHYKLGGDLENWCRRHPDVRVEAFWDHPGHRNQYRPLSNLVFHPVDATAFLDAMRRCRGLVSTSGFESISEAMYLGKPVMLFPTPRHFEQEVNALDAVHAGAGIRAESFEDLDLFLDYLPRYKSVREQFRKWYNQGEARWLKLIAEVTR</sequence>
<dbReference type="Proteomes" id="UP000198901">
    <property type="component" value="Unassembled WGS sequence"/>
</dbReference>
<dbReference type="STRING" id="563176.SAMN04488090_4059"/>
<evidence type="ECO:0000313" key="1">
    <source>
        <dbReference type="EMBL" id="SDM69950.1"/>
    </source>
</evidence>
<reference evidence="1 2" key="1">
    <citation type="submission" date="2016-10" db="EMBL/GenBank/DDBJ databases">
        <authorList>
            <person name="de Groot N.N."/>
        </authorList>
    </citation>
    <scope>NUCLEOTIDE SEQUENCE [LARGE SCALE GENOMIC DNA]</scope>
    <source>
        <strain evidence="1 2">DSM 21668</strain>
    </source>
</reference>
<dbReference type="SUPFAM" id="SSF53756">
    <property type="entry name" value="UDP-Glycosyltransferase/glycogen phosphorylase"/>
    <property type="match status" value="1"/>
</dbReference>
<organism evidence="1 2">
    <name type="scientific">Siphonobacter aquaeclarae</name>
    <dbReference type="NCBI Taxonomy" id="563176"/>
    <lineage>
        <taxon>Bacteria</taxon>
        <taxon>Pseudomonadati</taxon>
        <taxon>Bacteroidota</taxon>
        <taxon>Cytophagia</taxon>
        <taxon>Cytophagales</taxon>
        <taxon>Cytophagaceae</taxon>
        <taxon>Siphonobacter</taxon>
    </lineage>
</organism>
<name>A0A1G9VCZ6_9BACT</name>